<keyword evidence="2" id="KW-1185">Reference proteome</keyword>
<name>A0A7J0ELR5_9ERIC</name>
<dbReference type="EMBL" id="BJWL01000005">
    <property type="protein sequence ID" value="GFY87411.1"/>
    <property type="molecule type" value="Genomic_DNA"/>
</dbReference>
<dbReference type="OrthoDB" id="420046at2759"/>
<protein>
    <submittedName>
        <fullName evidence="1">Uncharacterized protein</fullName>
    </submittedName>
</protein>
<evidence type="ECO:0000313" key="2">
    <source>
        <dbReference type="Proteomes" id="UP000585474"/>
    </source>
</evidence>
<proteinExistence type="predicted"/>
<organism evidence="1 2">
    <name type="scientific">Actinidia rufa</name>
    <dbReference type="NCBI Taxonomy" id="165716"/>
    <lineage>
        <taxon>Eukaryota</taxon>
        <taxon>Viridiplantae</taxon>
        <taxon>Streptophyta</taxon>
        <taxon>Embryophyta</taxon>
        <taxon>Tracheophyta</taxon>
        <taxon>Spermatophyta</taxon>
        <taxon>Magnoliopsida</taxon>
        <taxon>eudicotyledons</taxon>
        <taxon>Gunneridae</taxon>
        <taxon>Pentapetalae</taxon>
        <taxon>asterids</taxon>
        <taxon>Ericales</taxon>
        <taxon>Actinidiaceae</taxon>
        <taxon>Actinidia</taxon>
    </lineage>
</organism>
<gene>
    <name evidence="1" type="ORF">Acr_05g0010500</name>
</gene>
<dbReference type="AlphaFoldDB" id="A0A7J0ELR5"/>
<dbReference type="InterPro" id="IPR015422">
    <property type="entry name" value="PyrdxlP-dep_Trfase_small"/>
</dbReference>
<dbReference type="Gene3D" id="3.90.1150.10">
    <property type="entry name" value="Aspartate Aminotransferase, domain 1"/>
    <property type="match status" value="1"/>
</dbReference>
<evidence type="ECO:0000313" key="1">
    <source>
        <dbReference type="EMBL" id="GFY87411.1"/>
    </source>
</evidence>
<sequence>MLGSFSACSNVTGTYTDTGALGSSPSSSPGWVPSHALTSQQAEISSNLDEKELRGLYLCGETGNKRDKPLHGPFLAKILNDLFGIQARGGCACAGPYGHSLLNVDEPLSLSFKSAIQMGMNFEECACLPTPTMKMQTINLNCHELKDNQHDVDDNNSGMINNYATYLEAAKHIAGLLPKVPSQLKVPEDLPFRV</sequence>
<dbReference type="PANTHER" id="PTHR43686">
    <property type="entry name" value="SULFURTRANSFERASE-RELATED"/>
    <property type="match status" value="1"/>
</dbReference>
<reference evidence="1 2" key="1">
    <citation type="submission" date="2019-07" db="EMBL/GenBank/DDBJ databases">
        <title>De Novo Assembly of kiwifruit Actinidia rufa.</title>
        <authorList>
            <person name="Sugita-Konishi S."/>
            <person name="Sato K."/>
            <person name="Mori E."/>
            <person name="Abe Y."/>
            <person name="Kisaki G."/>
            <person name="Hamano K."/>
            <person name="Suezawa K."/>
            <person name="Otani M."/>
            <person name="Fukuda T."/>
            <person name="Manabe T."/>
            <person name="Gomi K."/>
            <person name="Tabuchi M."/>
            <person name="Akimitsu K."/>
            <person name="Kataoka I."/>
        </authorList>
    </citation>
    <scope>NUCLEOTIDE SEQUENCE [LARGE SCALE GENOMIC DNA]</scope>
    <source>
        <strain evidence="2">cv. Fuchu</strain>
    </source>
</reference>
<accession>A0A7J0ELR5</accession>
<dbReference type="Proteomes" id="UP000585474">
    <property type="component" value="Unassembled WGS sequence"/>
</dbReference>
<comment type="caution">
    <text evidence="1">The sequence shown here is derived from an EMBL/GenBank/DDBJ whole genome shotgun (WGS) entry which is preliminary data.</text>
</comment>
<dbReference type="PANTHER" id="PTHR43686:SF1">
    <property type="entry name" value="AMINOTRAN_5 DOMAIN-CONTAINING PROTEIN"/>
    <property type="match status" value="1"/>
</dbReference>